<protein>
    <submittedName>
        <fullName evidence="2">NTPase KAP</fullName>
    </submittedName>
</protein>
<comment type="caution">
    <text evidence="2">The sequence shown here is derived from an EMBL/GenBank/DDBJ whole genome shotgun (WGS) entry which is preliminary data.</text>
</comment>
<dbReference type="AlphaFoldDB" id="A0A6I3KEH6"/>
<evidence type="ECO:0000313" key="3">
    <source>
        <dbReference type="Proteomes" id="UP000440694"/>
    </source>
</evidence>
<name>A0A6I3KEH6_9HYPH</name>
<keyword evidence="3" id="KW-1185">Reference proteome</keyword>
<dbReference type="SUPFAM" id="SSF52540">
    <property type="entry name" value="P-loop containing nucleoside triphosphate hydrolases"/>
    <property type="match status" value="1"/>
</dbReference>
<dbReference type="PANTHER" id="PTHR22674:SF6">
    <property type="entry name" value="NTPASE KAP FAMILY P-LOOP DOMAIN-CONTAINING PROTEIN 1"/>
    <property type="match status" value="1"/>
</dbReference>
<dbReference type="Pfam" id="PF07693">
    <property type="entry name" value="KAP_NTPase"/>
    <property type="match status" value="1"/>
</dbReference>
<reference evidence="2 3" key="1">
    <citation type="submission" date="2019-11" db="EMBL/GenBank/DDBJ databases">
        <title>Identification of a novel strain.</title>
        <authorList>
            <person name="Xu Q."/>
            <person name="Wang G."/>
        </authorList>
    </citation>
    <scope>NUCLEOTIDE SEQUENCE [LARGE SCALE GENOMIC DNA]</scope>
    <source>
        <strain evidence="3">xq</strain>
    </source>
</reference>
<dbReference type="PANTHER" id="PTHR22674">
    <property type="entry name" value="NTPASE, KAP FAMILY P-LOOP DOMAIN-CONTAINING 1"/>
    <property type="match status" value="1"/>
</dbReference>
<evidence type="ECO:0000259" key="1">
    <source>
        <dbReference type="Pfam" id="PF07693"/>
    </source>
</evidence>
<feature type="domain" description="KAP NTPase" evidence="1">
    <location>
        <begin position="14"/>
        <end position="380"/>
    </location>
</feature>
<dbReference type="Gene3D" id="3.40.50.300">
    <property type="entry name" value="P-loop containing nucleotide triphosphate hydrolases"/>
    <property type="match status" value="1"/>
</dbReference>
<sequence length="589" mass="65087">MWADTDTDLDFLNYSEVAELIADMIARKDLLPLSLGVFGSWGVGKSSTLRLVANELGKHEQNYLVITFDAWLYQDFDDARAALMSVIASELTKASPPDLAEKAKSLFGRINKLRALSLLLEGGALAMGLPTFGLITRGLEGARDVVAGTSDKEDYEAIKAAAGDAKEKASGLVGSVSEKGPPEEIAAFRSEFGEVLAGLGKTLVVFIDNLDRCLPENAIHTLEAVRLFLFMPSTAFVIGADEDMIRHAVARHFKDPGEKQVTDYLDKLIQIPVRVPRIGVQEVRAYLFLLLTRDVIADEQLRERLRSYLIERLRESWKHGAPFTIDDVLKSVGREGDDTLRQSLEMANRMAPLLAHASRVQGNPRIVKRLLNVVRMRASIAKKRRMPLDEAIIAKLALFERCTDAVATEALHEVISVSPGGKIEFLPAFERGEPVEEGKSKLPEAWQKHLPFVADWVRLEPTLADVDLRPAVYLARETVPVRFVSSATPPQVTHAIDELLRTATLSSRAAANAIAGLSAGQDIMVMEGIVAQLRKNPDWSKTRSDLRGAVLLSRSSPDAAKILSRFIQTVPQHPPWMRTMLKDETWYGS</sequence>
<organism evidence="2 3">
    <name type="scientific">Hyphomicrobium album</name>
    <dbReference type="NCBI Taxonomy" id="2665159"/>
    <lineage>
        <taxon>Bacteria</taxon>
        <taxon>Pseudomonadati</taxon>
        <taxon>Pseudomonadota</taxon>
        <taxon>Alphaproteobacteria</taxon>
        <taxon>Hyphomicrobiales</taxon>
        <taxon>Hyphomicrobiaceae</taxon>
        <taxon>Hyphomicrobium</taxon>
    </lineage>
</organism>
<dbReference type="InterPro" id="IPR011646">
    <property type="entry name" value="KAP_P-loop"/>
</dbReference>
<dbReference type="InterPro" id="IPR052754">
    <property type="entry name" value="NTPase_KAP_P-loop"/>
</dbReference>
<accession>A0A6I3KEH6</accession>
<proteinExistence type="predicted"/>
<evidence type="ECO:0000313" key="2">
    <source>
        <dbReference type="EMBL" id="MTD93925.1"/>
    </source>
</evidence>
<dbReference type="InterPro" id="IPR027417">
    <property type="entry name" value="P-loop_NTPase"/>
</dbReference>
<dbReference type="EMBL" id="WMBQ01000001">
    <property type="protein sequence ID" value="MTD93925.1"/>
    <property type="molecule type" value="Genomic_DNA"/>
</dbReference>
<dbReference type="Proteomes" id="UP000440694">
    <property type="component" value="Unassembled WGS sequence"/>
</dbReference>
<gene>
    <name evidence="2" type="ORF">GIW81_06195</name>
</gene>